<accession>A0ABQ6NCM2</accession>
<dbReference type="PANTHER" id="PTHR10877">
    <property type="entry name" value="POLYCYSTIN FAMILY MEMBER"/>
    <property type="match status" value="1"/>
</dbReference>
<evidence type="ECO:0000256" key="3">
    <source>
        <dbReference type="ARBA" id="ARBA00022989"/>
    </source>
</evidence>
<evidence type="ECO:0000313" key="7">
    <source>
        <dbReference type="EMBL" id="GMI56581.1"/>
    </source>
</evidence>
<reference evidence="7 8" key="1">
    <citation type="journal article" date="2023" name="Commun. Biol.">
        <title>Genome analysis of Parmales, the sister group of diatoms, reveals the evolutionary specialization of diatoms from phago-mixotrophs to photoautotrophs.</title>
        <authorList>
            <person name="Ban H."/>
            <person name="Sato S."/>
            <person name="Yoshikawa S."/>
            <person name="Yamada K."/>
            <person name="Nakamura Y."/>
            <person name="Ichinomiya M."/>
            <person name="Sato N."/>
            <person name="Blanc-Mathieu R."/>
            <person name="Endo H."/>
            <person name="Kuwata A."/>
            <person name="Ogata H."/>
        </authorList>
    </citation>
    <scope>NUCLEOTIDE SEQUENCE [LARGE SCALE GENOMIC DNA]</scope>
</reference>
<proteinExistence type="predicted"/>
<evidence type="ECO:0000256" key="2">
    <source>
        <dbReference type="ARBA" id="ARBA00022692"/>
    </source>
</evidence>
<evidence type="ECO:0000313" key="8">
    <source>
        <dbReference type="Proteomes" id="UP001165060"/>
    </source>
</evidence>
<evidence type="ECO:0000256" key="4">
    <source>
        <dbReference type="ARBA" id="ARBA00023136"/>
    </source>
</evidence>
<gene>
    <name evidence="7" type="ORF">TeGR_g9706</name>
</gene>
<keyword evidence="3 5" id="KW-1133">Transmembrane helix</keyword>
<comment type="subcellular location">
    <subcellularLocation>
        <location evidence="1">Membrane</location>
        <topology evidence="1">Multi-pass membrane protein</topology>
    </subcellularLocation>
</comment>
<feature type="transmembrane region" description="Helical" evidence="5">
    <location>
        <begin position="12"/>
        <end position="41"/>
    </location>
</feature>
<organism evidence="7 8">
    <name type="scientific">Tetraparma gracilis</name>
    <dbReference type="NCBI Taxonomy" id="2962635"/>
    <lineage>
        <taxon>Eukaryota</taxon>
        <taxon>Sar</taxon>
        <taxon>Stramenopiles</taxon>
        <taxon>Ochrophyta</taxon>
        <taxon>Bolidophyceae</taxon>
        <taxon>Parmales</taxon>
        <taxon>Triparmaceae</taxon>
        <taxon>Tetraparma</taxon>
    </lineage>
</organism>
<feature type="transmembrane region" description="Helical" evidence="5">
    <location>
        <begin position="201"/>
        <end position="225"/>
    </location>
</feature>
<dbReference type="InterPro" id="IPR013122">
    <property type="entry name" value="PKD1_2_channel"/>
</dbReference>
<dbReference type="InterPro" id="IPR051223">
    <property type="entry name" value="Polycystin"/>
</dbReference>
<dbReference type="EMBL" id="BRYB01006398">
    <property type="protein sequence ID" value="GMI56581.1"/>
    <property type="molecule type" value="Genomic_DNA"/>
</dbReference>
<keyword evidence="2 5" id="KW-0812">Transmembrane</keyword>
<feature type="transmembrane region" description="Helical" evidence="5">
    <location>
        <begin position="120"/>
        <end position="140"/>
    </location>
</feature>
<comment type="caution">
    <text evidence="7">The sequence shown here is derived from an EMBL/GenBank/DDBJ whole genome shotgun (WGS) entry which is preliminary data.</text>
</comment>
<dbReference type="Pfam" id="PF08016">
    <property type="entry name" value="PKD_channel"/>
    <property type="match status" value="1"/>
</dbReference>
<protein>
    <recommendedName>
        <fullName evidence="6">Polycystin cation channel PKD1/PKD2 domain-containing protein</fullName>
    </recommendedName>
</protein>
<evidence type="ECO:0000256" key="1">
    <source>
        <dbReference type="ARBA" id="ARBA00004141"/>
    </source>
</evidence>
<name>A0ABQ6NCM2_9STRA</name>
<evidence type="ECO:0000259" key="6">
    <source>
        <dbReference type="Pfam" id="PF08016"/>
    </source>
</evidence>
<keyword evidence="8" id="KW-1185">Reference proteome</keyword>
<sequence>MCSATHVVRMCFEAACLIVITLVAVFVILQLIMSMLFVVLLHLGVIKEKEGCHKVILRVFCLFRKEHSSETTRGTLRASSFDESFRETESARKTESEKIKVKKSFVQRIKKVFNNYSREWWFWQLFLVLQLSVYYSYLVVRLVAMQLVPMGVDVGSDEYIDFQTPSLWADYSDRINALFIFMSWVRLFEFFNFFSGRSLGLFFMMFCVFVCGSTLSNVIAFGYYINDYKTIQVAFFTTLNALRGKLPFDHISDMMQSGLAGTVFGLTYALIFGYILVHMALAIVFAGITYMKSTFQNDSLMKIITGGGKSGDDDDGEDRGSIIGMMKKSPFAPLMDTVLKAASPGKGKGGKGGMMGIMEQMMKLGGYGTRKRAVSDHRRSSRNLMAGENGQEMDQGDPHHPEYIRQHSEIVMSKLHLFNDMAQVVGQIFGCDEEHIESLRNDLLASADTHTGQIPLQSVLEFFGSLGMSVGPETQLTLHALFGKESEDGGLHFETDDEGHTCLTAFGLKVAVPHVKVESLSLIMLAAIPMMSGEKKLRDILPEIMKLDVVSNLATDLVEHVASMLNMHYETMKGEHHDVFLPESVVDGLDMVLNMVSASMEFMHFDDGWRDSCQALVLSLKDGVHSLREFDPNEAEAVKQEFHEHTRKLKQMMAQPETKVTDVVHEHNTFKRRLSLNTGHKLGVINEHIEGAGAGKKPGFGWGKLRDGFAGGGGGVVESKLEHYVAEEVMKKSKDEDVSKVGDFLSMVMDEHQGTGGLDDSLINEDDFFDVEASHESSVRFGNV</sequence>
<feature type="transmembrane region" description="Helical" evidence="5">
    <location>
        <begin position="263"/>
        <end position="291"/>
    </location>
</feature>
<dbReference type="Proteomes" id="UP001165060">
    <property type="component" value="Unassembled WGS sequence"/>
</dbReference>
<evidence type="ECO:0000256" key="5">
    <source>
        <dbReference type="SAM" id="Phobius"/>
    </source>
</evidence>
<dbReference type="PANTHER" id="PTHR10877:SF150">
    <property type="entry name" value="REJ DOMAIN-CONTAINING PROTEIN"/>
    <property type="match status" value="1"/>
</dbReference>
<feature type="domain" description="Polycystin cation channel PKD1/PKD2" evidence="6">
    <location>
        <begin position="104"/>
        <end position="284"/>
    </location>
</feature>
<keyword evidence="4 5" id="KW-0472">Membrane</keyword>